<accession>A0A0W0SE07</accession>
<keyword evidence="4 9" id="KW-0812">Transmembrane</keyword>
<keyword evidence="3 8" id="KW-1003">Cell membrane</keyword>
<evidence type="ECO:0000256" key="6">
    <source>
        <dbReference type="ARBA" id="ARBA00022989"/>
    </source>
</evidence>
<evidence type="ECO:0000256" key="4">
    <source>
        <dbReference type="ARBA" id="ARBA00022692"/>
    </source>
</evidence>
<evidence type="ECO:0000256" key="1">
    <source>
        <dbReference type="ARBA" id="ARBA00004651"/>
    </source>
</evidence>
<sequence>MNSLYLRLFIAIVLALALTILPLPDLLIGLRPPWVLMLVLYLQFFLPNYFNVVILLVIGLALDVLLSTVLGEHAFALSIVSWIASNKARRFNFFSMGQQMALIGFFCLLYQVLILIMEAFLGYHIALLMSIGSAAISMVLWPWVRLLADDTLRAKAFYAR</sequence>
<dbReference type="InterPro" id="IPR007227">
    <property type="entry name" value="Cell_shape_determining_MreD"/>
</dbReference>
<dbReference type="NCBIfam" id="TIGR03426">
    <property type="entry name" value="shape_MreD"/>
    <property type="match status" value="1"/>
</dbReference>
<dbReference type="PANTHER" id="PTHR37484:SF1">
    <property type="entry name" value="ROD SHAPE-DETERMINING PROTEIN MRED"/>
    <property type="match status" value="1"/>
</dbReference>
<evidence type="ECO:0000256" key="2">
    <source>
        <dbReference type="ARBA" id="ARBA00007776"/>
    </source>
</evidence>
<keyword evidence="11" id="KW-1185">Reference proteome</keyword>
<evidence type="ECO:0000256" key="9">
    <source>
        <dbReference type="SAM" id="Phobius"/>
    </source>
</evidence>
<dbReference type="GO" id="GO:0008360">
    <property type="term" value="P:regulation of cell shape"/>
    <property type="evidence" value="ECO:0007669"/>
    <property type="project" value="UniProtKB-UniRule"/>
</dbReference>
<dbReference type="RefSeq" id="WP_058441899.1">
    <property type="nucleotide sequence ID" value="NZ_CAAAHU010000002.1"/>
</dbReference>
<dbReference type="Pfam" id="PF04093">
    <property type="entry name" value="MreD"/>
    <property type="match status" value="1"/>
</dbReference>
<name>A0A0W0SE07_9GAMM</name>
<keyword evidence="5 8" id="KW-0133">Cell shape</keyword>
<dbReference type="EMBL" id="LNXV01000029">
    <property type="protein sequence ID" value="KTC81377.1"/>
    <property type="molecule type" value="Genomic_DNA"/>
</dbReference>
<evidence type="ECO:0000256" key="7">
    <source>
        <dbReference type="ARBA" id="ARBA00023136"/>
    </source>
</evidence>
<keyword evidence="7 8" id="KW-0472">Membrane</keyword>
<keyword evidence="8" id="KW-0997">Cell inner membrane</keyword>
<comment type="caution">
    <text evidence="10">The sequence shown here is derived from an EMBL/GenBank/DDBJ whole genome shotgun (WGS) entry which is preliminary data.</text>
</comment>
<gene>
    <name evidence="10" type="primary">mreD</name>
    <name evidence="10" type="ORF">Lbru_1897</name>
</gene>
<reference evidence="10 11" key="1">
    <citation type="submission" date="2015-11" db="EMBL/GenBank/DDBJ databases">
        <title>Genomic analysis of 38 Legionella species identifies large and diverse effector repertoires.</title>
        <authorList>
            <person name="Burstein D."/>
            <person name="Amaro F."/>
            <person name="Zusman T."/>
            <person name="Lifshitz Z."/>
            <person name="Cohen O."/>
            <person name="Gilbert J.A."/>
            <person name="Pupko T."/>
            <person name="Shuman H.A."/>
            <person name="Segal G."/>
        </authorList>
    </citation>
    <scope>NUCLEOTIDE SEQUENCE [LARGE SCALE GENOMIC DNA]</scope>
    <source>
        <strain evidence="10 11">ATCC 43878</strain>
    </source>
</reference>
<evidence type="ECO:0000256" key="8">
    <source>
        <dbReference type="PIRNR" id="PIRNR018472"/>
    </source>
</evidence>
<comment type="subcellular location">
    <subcellularLocation>
        <location evidence="8">Cell inner membrane</location>
    </subcellularLocation>
    <subcellularLocation>
        <location evidence="1">Cell membrane</location>
        <topology evidence="1">Multi-pass membrane protein</topology>
    </subcellularLocation>
</comment>
<dbReference type="PATRIC" id="fig|29422.6.peg.2025"/>
<dbReference type="PIRSF" id="PIRSF018472">
    <property type="entry name" value="MreD_proteobac"/>
    <property type="match status" value="1"/>
</dbReference>
<organism evidence="10 11">
    <name type="scientific">Legionella brunensis</name>
    <dbReference type="NCBI Taxonomy" id="29422"/>
    <lineage>
        <taxon>Bacteria</taxon>
        <taxon>Pseudomonadati</taxon>
        <taxon>Pseudomonadota</taxon>
        <taxon>Gammaproteobacteria</taxon>
        <taxon>Legionellales</taxon>
        <taxon>Legionellaceae</taxon>
        <taxon>Legionella</taxon>
    </lineage>
</organism>
<evidence type="ECO:0000313" key="10">
    <source>
        <dbReference type="EMBL" id="KTC81377.1"/>
    </source>
</evidence>
<protein>
    <recommendedName>
        <fullName evidence="8">Rod shape-determining protein MreD</fullName>
    </recommendedName>
</protein>
<dbReference type="InterPro" id="IPR026034">
    <property type="entry name" value="MreD_proteobac"/>
</dbReference>
<dbReference type="Proteomes" id="UP000054742">
    <property type="component" value="Unassembled WGS sequence"/>
</dbReference>
<proteinExistence type="inferred from homology"/>
<feature type="transmembrane region" description="Helical" evidence="9">
    <location>
        <begin position="96"/>
        <end position="117"/>
    </location>
</feature>
<dbReference type="STRING" id="29422.Lbru_1897"/>
<evidence type="ECO:0000256" key="3">
    <source>
        <dbReference type="ARBA" id="ARBA00022475"/>
    </source>
</evidence>
<comment type="similarity">
    <text evidence="2 8">Belongs to the MreD family.</text>
</comment>
<feature type="transmembrane region" description="Helical" evidence="9">
    <location>
        <begin position="6"/>
        <end position="23"/>
    </location>
</feature>
<dbReference type="PANTHER" id="PTHR37484">
    <property type="entry name" value="ROD SHAPE-DETERMINING PROTEIN MRED"/>
    <property type="match status" value="1"/>
</dbReference>
<dbReference type="GO" id="GO:0005886">
    <property type="term" value="C:plasma membrane"/>
    <property type="evidence" value="ECO:0007669"/>
    <property type="project" value="UniProtKB-SubCell"/>
</dbReference>
<comment type="function">
    <text evidence="8">Involved in formation of the rod shape of the cell. May also contribute to regulation of formation of penicillin-binding proteins.</text>
</comment>
<dbReference type="AlphaFoldDB" id="A0A0W0SE07"/>
<feature type="transmembrane region" description="Helical" evidence="9">
    <location>
        <begin position="123"/>
        <end position="144"/>
    </location>
</feature>
<keyword evidence="6 9" id="KW-1133">Transmembrane helix</keyword>
<evidence type="ECO:0000313" key="11">
    <source>
        <dbReference type="Proteomes" id="UP000054742"/>
    </source>
</evidence>
<dbReference type="OrthoDB" id="6647425at2"/>
<evidence type="ECO:0000256" key="5">
    <source>
        <dbReference type="ARBA" id="ARBA00022960"/>
    </source>
</evidence>